<feature type="region of interest" description="Disordered" evidence="1">
    <location>
        <begin position="162"/>
        <end position="188"/>
    </location>
</feature>
<dbReference type="AlphaFoldDB" id="A0A091CZ10"/>
<evidence type="ECO:0000313" key="2">
    <source>
        <dbReference type="EMBL" id="KFO23488.1"/>
    </source>
</evidence>
<protein>
    <submittedName>
        <fullName evidence="2">Uncharacterized protein</fullName>
    </submittedName>
</protein>
<gene>
    <name evidence="2" type="ORF">H920_15060</name>
</gene>
<evidence type="ECO:0000313" key="3">
    <source>
        <dbReference type="Proteomes" id="UP000028990"/>
    </source>
</evidence>
<feature type="region of interest" description="Disordered" evidence="1">
    <location>
        <begin position="59"/>
        <end position="100"/>
    </location>
</feature>
<dbReference type="Proteomes" id="UP000028990">
    <property type="component" value="Unassembled WGS sequence"/>
</dbReference>
<proteinExistence type="predicted"/>
<feature type="region of interest" description="Disordered" evidence="1">
    <location>
        <begin position="1"/>
        <end position="32"/>
    </location>
</feature>
<dbReference type="EMBL" id="KN123762">
    <property type="protein sequence ID" value="KFO23488.1"/>
    <property type="molecule type" value="Genomic_DNA"/>
</dbReference>
<accession>A0A091CZ10</accession>
<evidence type="ECO:0000256" key="1">
    <source>
        <dbReference type="SAM" id="MobiDB-lite"/>
    </source>
</evidence>
<name>A0A091CZ10_FUKDA</name>
<organism evidence="2 3">
    <name type="scientific">Fukomys damarensis</name>
    <name type="common">Damaraland mole rat</name>
    <name type="synonym">Cryptomys damarensis</name>
    <dbReference type="NCBI Taxonomy" id="885580"/>
    <lineage>
        <taxon>Eukaryota</taxon>
        <taxon>Metazoa</taxon>
        <taxon>Chordata</taxon>
        <taxon>Craniata</taxon>
        <taxon>Vertebrata</taxon>
        <taxon>Euteleostomi</taxon>
        <taxon>Mammalia</taxon>
        <taxon>Eutheria</taxon>
        <taxon>Euarchontoglires</taxon>
        <taxon>Glires</taxon>
        <taxon>Rodentia</taxon>
        <taxon>Hystricomorpha</taxon>
        <taxon>Bathyergidae</taxon>
        <taxon>Fukomys</taxon>
    </lineage>
</organism>
<reference evidence="2 3" key="1">
    <citation type="submission" date="2013-11" db="EMBL/GenBank/DDBJ databases">
        <title>The Damaraland mole rat (Fukomys damarensis) genome and evolution of African mole rats.</title>
        <authorList>
            <person name="Gladyshev V.N."/>
            <person name="Fang X."/>
        </authorList>
    </citation>
    <scope>NUCLEOTIDE SEQUENCE [LARGE SCALE GENOMIC DNA]</scope>
    <source>
        <tissue evidence="2">Liver</tissue>
    </source>
</reference>
<sequence length="188" mass="20357">MDSGGSGEEKLMKPVGGAEDQAEAHGRTARVRGASLQPQGPIVHTVMCCRDAYKRGDLTVRPTRQGSSATTPVSSFHRLRRRSSHCQPDSGGGGQEGGAQETFPYSQVELQEEMPVMSVFVYLSEAPAAPCSQPEYKVTWSGGTWTVLNKALHQGQSERRVLASSDGGVFTRQDGVIEDPPDREMEHL</sequence>
<keyword evidence="3" id="KW-1185">Reference proteome</keyword>
<feature type="compositionally biased region" description="Polar residues" evidence="1">
    <location>
        <begin position="62"/>
        <end position="73"/>
    </location>
</feature>